<feature type="compositionally biased region" description="Polar residues" evidence="1">
    <location>
        <begin position="571"/>
        <end position="589"/>
    </location>
</feature>
<proteinExistence type="predicted"/>
<feature type="region of interest" description="Disordered" evidence="1">
    <location>
        <begin position="445"/>
        <end position="469"/>
    </location>
</feature>
<evidence type="ECO:0000313" key="3">
    <source>
        <dbReference type="EMBL" id="OAY86074.1"/>
    </source>
</evidence>
<dbReference type="PANTHER" id="PTHR13199:SF11">
    <property type="entry name" value="PROTEIN ATOSSA"/>
    <property type="match status" value="1"/>
</dbReference>
<organism evidence="3 4">
    <name type="scientific">Ananas comosus</name>
    <name type="common">Pineapple</name>
    <name type="synonym">Ananas ananas</name>
    <dbReference type="NCBI Taxonomy" id="4615"/>
    <lineage>
        <taxon>Eukaryota</taxon>
        <taxon>Viridiplantae</taxon>
        <taxon>Streptophyta</taxon>
        <taxon>Embryophyta</taxon>
        <taxon>Tracheophyta</taxon>
        <taxon>Spermatophyta</taxon>
        <taxon>Magnoliopsida</taxon>
        <taxon>Liliopsida</taxon>
        <taxon>Poales</taxon>
        <taxon>Bromeliaceae</taxon>
        <taxon>Bromelioideae</taxon>
        <taxon>Ananas</taxon>
    </lineage>
</organism>
<dbReference type="SMART" id="SM01177">
    <property type="entry name" value="DUF4210"/>
    <property type="match status" value="1"/>
</dbReference>
<evidence type="ECO:0000256" key="1">
    <source>
        <dbReference type="SAM" id="MobiDB-lite"/>
    </source>
</evidence>
<dbReference type="InterPro" id="IPR051506">
    <property type="entry name" value="ATOS_Transcription_Regulators"/>
</dbReference>
<dbReference type="AlphaFoldDB" id="A0A199W9T8"/>
<dbReference type="Pfam" id="PF13889">
    <property type="entry name" value="Chromosome_seg"/>
    <property type="match status" value="1"/>
</dbReference>
<gene>
    <name evidence="3" type="ORF">ACMD2_05476</name>
</gene>
<sequence length="706" mass="77524">MGLPQLSPNLADEVTTALSTFVSTPPRFGGIGTCDLDGLHGGSSSNRISGEFPSDFQRKTTLEVPKATDGSMNYKNAIDGATSLQGLRIDSKDTNGRFLPRMGQTVQRPLMRVVGFESSEINSSIANAKNDPLADLNGPQVRKRLHSPLNSTLRKQFHGDFLDIACGNSRIGSSSDLGQKESGFNSQETKKANMGCPNSFDSPVWSVPGSSNWGSMPCNLFTDGPLLENKEPFYHSDVGTTKISTLGKEIAVSPKQLHSPPPSLSPLGPKWHERFKISGIQRDIMKHIRDDASVWKDRQGLNSESEIGILFPSEEDDFSTTKDLLGEDNMLHDELDSFNLQRTCNSSQNCGIGSAPTPRCMNYVRSLSLLPVRRSLVGSFEESLLSGRLSSGKDSQRIDGFLAVLNVTGGSFSPSTQKLPFAVTSIDDDSPLLYYASIDLAGRLPPNNKSKGPKFRRSLSHNDDSRAARSRLRVPVKGRIQLVLSNPEMTPVHTFFCNYDLSDMPAGTKTFMRQKVALASSASPPNPMKDASEDRGTNILPKAQSEHRERNCDSAECCAHKTSHNGHGISEQCSTTMNIKDSTNSNSIHSESERTDNDNNTTRRCSHSSSKANDTSAERGGVLRYALHLRFLSPFSKKASRSVQRCKSDLSSVPRGGGTEAVEERRFYLYNDLRVVFPQRHSDADEGKLRVEHHFPADPKYFDISN</sequence>
<comment type="caution">
    <text evidence="3">The sequence shown here is derived from an EMBL/GenBank/DDBJ whole genome shotgun (WGS) entry which is preliminary data.</text>
</comment>
<feature type="domain" description="Atos-like conserved" evidence="2">
    <location>
        <begin position="376"/>
        <end position="435"/>
    </location>
</feature>
<evidence type="ECO:0000259" key="2">
    <source>
        <dbReference type="SMART" id="SM01177"/>
    </source>
</evidence>
<dbReference type="PANTHER" id="PTHR13199">
    <property type="entry name" value="GH03947P"/>
    <property type="match status" value="1"/>
</dbReference>
<dbReference type="EMBL" id="LSRQ01000011">
    <property type="protein sequence ID" value="OAY86074.1"/>
    <property type="molecule type" value="Genomic_DNA"/>
</dbReference>
<reference evidence="3 4" key="1">
    <citation type="journal article" date="2016" name="DNA Res.">
        <title>The draft genome of MD-2 pineapple using hybrid error correction of long reads.</title>
        <authorList>
            <person name="Redwan R.M."/>
            <person name="Saidin A."/>
            <person name="Kumar S.V."/>
        </authorList>
    </citation>
    <scope>NUCLEOTIDE SEQUENCE [LARGE SCALE GENOMIC DNA]</scope>
    <source>
        <strain evidence="4">cv. MD2</strain>
        <tissue evidence="3">Leaf</tissue>
    </source>
</reference>
<dbReference type="InterPro" id="IPR033473">
    <property type="entry name" value="Atos-like_C"/>
</dbReference>
<feature type="region of interest" description="Disordered" evidence="1">
    <location>
        <begin position="567"/>
        <end position="618"/>
    </location>
</feature>
<protein>
    <submittedName>
        <fullName evidence="3">Protein FAM214B</fullName>
    </submittedName>
</protein>
<name>A0A199W9T8_ANACO</name>
<dbReference type="Proteomes" id="UP000092600">
    <property type="component" value="Unassembled WGS sequence"/>
</dbReference>
<dbReference type="InterPro" id="IPR025261">
    <property type="entry name" value="Atos-like_cons_dom"/>
</dbReference>
<feature type="compositionally biased region" description="Polar residues" evidence="1">
    <location>
        <begin position="598"/>
        <end position="615"/>
    </location>
</feature>
<dbReference type="Pfam" id="PF13915">
    <property type="entry name" value="DUF4210"/>
    <property type="match status" value="1"/>
</dbReference>
<evidence type="ECO:0000313" key="4">
    <source>
        <dbReference type="Proteomes" id="UP000092600"/>
    </source>
</evidence>
<accession>A0A199W9T8</accession>